<evidence type="ECO:0000313" key="1">
    <source>
        <dbReference type="EMBL" id="SNR49192.1"/>
    </source>
</evidence>
<dbReference type="RefSeq" id="WP_143420394.1">
    <property type="nucleotide sequence ID" value="NZ_FZNQ01000009.1"/>
</dbReference>
<reference evidence="1 2" key="1">
    <citation type="submission" date="2017-06" db="EMBL/GenBank/DDBJ databases">
        <authorList>
            <person name="Kim H.J."/>
            <person name="Triplett B.A."/>
        </authorList>
    </citation>
    <scope>NUCLEOTIDE SEQUENCE [LARGE SCALE GENOMIC DNA]</scope>
    <source>
        <strain evidence="1 2">DSM 8800</strain>
    </source>
</reference>
<accession>A0A238WRQ4</accession>
<organism evidence="1 2">
    <name type="scientific">Halorubrum vacuolatum</name>
    <name type="common">Natronobacterium vacuolatum</name>
    <dbReference type="NCBI Taxonomy" id="63740"/>
    <lineage>
        <taxon>Archaea</taxon>
        <taxon>Methanobacteriati</taxon>
        <taxon>Methanobacteriota</taxon>
        <taxon>Stenosarchaea group</taxon>
        <taxon>Halobacteria</taxon>
        <taxon>Halobacteriales</taxon>
        <taxon>Haloferacaceae</taxon>
        <taxon>Halorubrum</taxon>
    </lineage>
</organism>
<protein>
    <submittedName>
        <fullName evidence="1">Uncharacterized protein</fullName>
    </submittedName>
</protein>
<dbReference type="EMBL" id="FZNQ01000009">
    <property type="protein sequence ID" value="SNR49192.1"/>
    <property type="molecule type" value="Genomic_DNA"/>
</dbReference>
<keyword evidence="2" id="KW-1185">Reference proteome</keyword>
<name>A0A238WRQ4_HALVU</name>
<proteinExistence type="predicted"/>
<sequence>MSSNGVNITLSQVSNTLSISEYDSCEESGCRIRFDDIPERVVVRPEELGDDDERADYAVFFPEPQTNRPSGIGTPLDSAGSSNSNAVDYVAAIELKSTFDDRKKVKSQIEGAIDFIIDTLTNICQPWWEVKCLCLVVPRTSNINLRKNPITFDKHLRGKRKIFEVVTLRNNQELVSVFERYGEDVGTPL</sequence>
<dbReference type="AlphaFoldDB" id="A0A238WRQ4"/>
<dbReference type="Proteomes" id="UP000198397">
    <property type="component" value="Unassembled WGS sequence"/>
</dbReference>
<gene>
    <name evidence="1" type="ORF">SAMN06264855_109122</name>
</gene>
<evidence type="ECO:0000313" key="2">
    <source>
        <dbReference type="Proteomes" id="UP000198397"/>
    </source>
</evidence>